<accession>A0A0F4LF88</accession>
<dbReference type="InterPro" id="IPR023577">
    <property type="entry name" value="CYTH_domain"/>
</dbReference>
<dbReference type="InterPro" id="IPR033469">
    <property type="entry name" value="CYTH-like_dom_sf"/>
</dbReference>
<reference evidence="2 3" key="1">
    <citation type="submission" date="2014-12" db="EMBL/GenBank/DDBJ databases">
        <title>Comparative genomics of the lactic acid bacteria isolated from the honey bee gut.</title>
        <authorList>
            <person name="Ellegaard K.M."/>
            <person name="Tamarit D."/>
            <person name="Javelind E."/>
            <person name="Olofsson T."/>
            <person name="Andersson S.G."/>
            <person name="Vasquez A."/>
        </authorList>
    </citation>
    <scope>NUCLEOTIDE SEQUENCE [LARGE SCALE GENOMIC DNA]</scope>
    <source>
        <strain evidence="2 3">Biut2</strain>
    </source>
</reference>
<evidence type="ECO:0000313" key="3">
    <source>
        <dbReference type="Proteomes" id="UP000033533"/>
    </source>
</evidence>
<dbReference type="SUPFAM" id="SSF55154">
    <property type="entry name" value="CYTH-like phosphatases"/>
    <property type="match status" value="1"/>
</dbReference>
<dbReference type="AlphaFoldDB" id="A0A0F4LF88"/>
<protein>
    <submittedName>
        <fullName evidence="2">Adenylate cyclase</fullName>
    </submittedName>
</protein>
<dbReference type="PATRIC" id="fig|1218493.3.peg.642"/>
<dbReference type="OrthoDB" id="384378at2"/>
<dbReference type="SMART" id="SM01118">
    <property type="entry name" value="CYTH"/>
    <property type="match status" value="1"/>
</dbReference>
<name>A0A0F4LF88_9LACO</name>
<dbReference type="PROSITE" id="PS51707">
    <property type="entry name" value="CYTH"/>
    <property type="match status" value="1"/>
</dbReference>
<gene>
    <name evidence="2" type="ORF">JF76_05980</name>
</gene>
<dbReference type="CDD" id="cd07762">
    <property type="entry name" value="CYTH-like_Pase_1"/>
    <property type="match status" value="1"/>
</dbReference>
<evidence type="ECO:0000259" key="1">
    <source>
        <dbReference type="PROSITE" id="PS51707"/>
    </source>
</evidence>
<dbReference type="InterPro" id="IPR009195">
    <property type="entry name" value="Uncharacterised_YjbK"/>
</dbReference>
<comment type="caution">
    <text evidence="2">The sequence shown here is derived from an EMBL/GenBank/DDBJ whole genome shotgun (WGS) entry which is preliminary data.</text>
</comment>
<proteinExistence type="predicted"/>
<dbReference type="HOGENOM" id="CLU_088898_1_0_9"/>
<dbReference type="Gene3D" id="2.40.320.10">
    <property type="entry name" value="Hypothetical Protein Pfu-838710-001"/>
    <property type="match status" value="1"/>
</dbReference>
<evidence type="ECO:0000313" key="2">
    <source>
        <dbReference type="EMBL" id="KJY56963.1"/>
    </source>
</evidence>
<dbReference type="Proteomes" id="UP000033533">
    <property type="component" value="Unassembled WGS sequence"/>
</dbReference>
<sequence length="207" mass="24047">MSQNNEIEAKIILPKAIYQKLCHDFPVKQSFTQENYYFDTSDGLLKQSNISCRIRLFADHAEQTLKVPNKNPIQKDFHEAIEINDSLKLNEAKAFIKRGAAGSPIIFKYSAGKYLNQKFSQKLNLHLQTYCKTHRILANGPKNCELTFDDNTYPDNYEDFELEIENHNPDLIAQILAKLKKEYKFTQNYANTNQAKIARAYIHRVKI</sequence>
<dbReference type="Pfam" id="PF01928">
    <property type="entry name" value="CYTH"/>
    <property type="match status" value="1"/>
</dbReference>
<organism evidence="2 3">
    <name type="scientific">Lactobacillus kullabergensis</name>
    <dbReference type="NCBI Taxonomy" id="1218493"/>
    <lineage>
        <taxon>Bacteria</taxon>
        <taxon>Bacillati</taxon>
        <taxon>Bacillota</taxon>
        <taxon>Bacilli</taxon>
        <taxon>Lactobacillales</taxon>
        <taxon>Lactobacillaceae</taxon>
        <taxon>Lactobacillus</taxon>
    </lineage>
</organism>
<dbReference type="STRING" id="1218493.JF76_05980"/>
<dbReference type="EMBL" id="JXBY01000015">
    <property type="protein sequence ID" value="KJY56963.1"/>
    <property type="molecule type" value="Genomic_DNA"/>
</dbReference>
<dbReference type="RefSeq" id="WP_045927772.1">
    <property type="nucleotide sequence ID" value="NZ_JBHSZS010000023.1"/>
</dbReference>
<feature type="domain" description="CYTH" evidence="1">
    <location>
        <begin position="4"/>
        <end position="207"/>
    </location>
</feature>